<keyword evidence="2" id="KW-0732">Signal</keyword>
<gene>
    <name evidence="4" type="ORF">GTP41_02275</name>
</gene>
<evidence type="ECO:0000313" key="4">
    <source>
        <dbReference type="EMBL" id="MYN00917.1"/>
    </source>
</evidence>
<feature type="compositionally biased region" description="Basic and acidic residues" evidence="1">
    <location>
        <begin position="103"/>
        <end position="114"/>
    </location>
</feature>
<accession>A0A6N9HCF1</accession>
<proteinExistence type="predicted"/>
<feature type="compositionally biased region" description="Low complexity" evidence="1">
    <location>
        <begin position="54"/>
        <end position="63"/>
    </location>
</feature>
<evidence type="ECO:0000256" key="1">
    <source>
        <dbReference type="SAM" id="MobiDB-lite"/>
    </source>
</evidence>
<feature type="compositionally biased region" description="Basic and acidic residues" evidence="1">
    <location>
        <begin position="80"/>
        <end position="90"/>
    </location>
</feature>
<dbReference type="InterPro" id="IPR025392">
    <property type="entry name" value="DUF4124"/>
</dbReference>
<dbReference type="Proteomes" id="UP000448575">
    <property type="component" value="Unassembled WGS sequence"/>
</dbReference>
<evidence type="ECO:0000259" key="3">
    <source>
        <dbReference type="Pfam" id="PF13511"/>
    </source>
</evidence>
<protein>
    <recommendedName>
        <fullName evidence="3">DUF4124 domain-containing protein</fullName>
    </recommendedName>
</protein>
<organism evidence="4 5">
    <name type="scientific">Pseudoduganella guangdongensis</name>
    <dbReference type="NCBI Taxonomy" id="2692179"/>
    <lineage>
        <taxon>Bacteria</taxon>
        <taxon>Pseudomonadati</taxon>
        <taxon>Pseudomonadota</taxon>
        <taxon>Betaproteobacteria</taxon>
        <taxon>Burkholderiales</taxon>
        <taxon>Oxalobacteraceae</taxon>
        <taxon>Telluria group</taxon>
        <taxon>Pseudoduganella</taxon>
    </lineage>
</organism>
<sequence length="156" mass="16760">MIKAPLIAALWLAAATQAGAQSLFKCTVDGKVTYQSMACAKGGETLDVPPPPTAAQVKAAQARAQEDRERMEQLAARNRAQREQRAKDEETATQTAAANKPPAKADCDKLRSQRADLYGQRNDNRRAGNLAAMGETQKSIDKLEGDYTKAACGPLD</sequence>
<dbReference type="AlphaFoldDB" id="A0A6N9HCF1"/>
<name>A0A6N9HCF1_9BURK</name>
<comment type="caution">
    <text evidence="4">The sequence shown here is derived from an EMBL/GenBank/DDBJ whole genome shotgun (WGS) entry which is preliminary data.</text>
</comment>
<reference evidence="4 5" key="1">
    <citation type="submission" date="2019-12" db="EMBL/GenBank/DDBJ databases">
        <title>Novel species isolated from a subtropical stream in China.</title>
        <authorList>
            <person name="Lu H."/>
        </authorList>
    </citation>
    <scope>NUCLEOTIDE SEQUENCE [LARGE SCALE GENOMIC DNA]</scope>
    <source>
        <strain evidence="4 5">DS3</strain>
    </source>
</reference>
<evidence type="ECO:0000256" key="2">
    <source>
        <dbReference type="SAM" id="SignalP"/>
    </source>
</evidence>
<feature type="region of interest" description="Disordered" evidence="1">
    <location>
        <begin position="43"/>
        <end position="133"/>
    </location>
</feature>
<dbReference type="EMBL" id="WWCJ01000001">
    <property type="protein sequence ID" value="MYN00917.1"/>
    <property type="molecule type" value="Genomic_DNA"/>
</dbReference>
<feature type="chain" id="PRO_5026913494" description="DUF4124 domain-containing protein" evidence="2">
    <location>
        <begin position="21"/>
        <end position="156"/>
    </location>
</feature>
<feature type="domain" description="DUF4124" evidence="3">
    <location>
        <begin position="12"/>
        <end position="62"/>
    </location>
</feature>
<evidence type="ECO:0000313" key="5">
    <source>
        <dbReference type="Proteomes" id="UP000448575"/>
    </source>
</evidence>
<feature type="signal peptide" evidence="2">
    <location>
        <begin position="1"/>
        <end position="20"/>
    </location>
</feature>
<dbReference type="RefSeq" id="WP_161023911.1">
    <property type="nucleotide sequence ID" value="NZ_WWCJ01000001.1"/>
</dbReference>
<keyword evidence="5" id="KW-1185">Reference proteome</keyword>
<dbReference type="Pfam" id="PF13511">
    <property type="entry name" value="DUF4124"/>
    <property type="match status" value="1"/>
</dbReference>